<dbReference type="PROSITE" id="PS50837">
    <property type="entry name" value="NACHT"/>
    <property type="match status" value="1"/>
</dbReference>
<accession>A0A8H2XLX9</accession>
<dbReference type="Pfam" id="PF00400">
    <property type="entry name" value="WD40"/>
    <property type="match status" value="2"/>
</dbReference>
<reference evidence="6" key="1">
    <citation type="submission" date="2021-01" db="EMBL/GenBank/DDBJ databases">
        <authorList>
            <person name="Kaushik A."/>
        </authorList>
    </citation>
    <scope>NUCLEOTIDE SEQUENCE</scope>
    <source>
        <strain evidence="6">AG2-2IIIB</strain>
    </source>
</reference>
<protein>
    <recommendedName>
        <fullName evidence="5">NACHT domain-containing protein</fullName>
    </recommendedName>
</protein>
<dbReference type="SUPFAM" id="SSF52540">
    <property type="entry name" value="P-loop containing nucleoside triphosphate hydrolases"/>
    <property type="match status" value="1"/>
</dbReference>
<evidence type="ECO:0000256" key="1">
    <source>
        <dbReference type="ARBA" id="ARBA00022574"/>
    </source>
</evidence>
<keyword evidence="1 3" id="KW-0853">WD repeat</keyword>
<dbReference type="InterPro" id="IPR027417">
    <property type="entry name" value="P-loop_NTPase"/>
</dbReference>
<dbReference type="PROSITE" id="PS50082">
    <property type="entry name" value="WD_REPEATS_2"/>
    <property type="match status" value="2"/>
</dbReference>
<feature type="domain" description="NACHT" evidence="5">
    <location>
        <begin position="57"/>
        <end position="205"/>
    </location>
</feature>
<dbReference type="InterPro" id="IPR015943">
    <property type="entry name" value="WD40/YVTN_repeat-like_dom_sf"/>
</dbReference>
<keyword evidence="2" id="KW-0677">Repeat</keyword>
<dbReference type="PROSITE" id="PS00678">
    <property type="entry name" value="WD_REPEATS_1"/>
    <property type="match status" value="2"/>
</dbReference>
<dbReference type="Pfam" id="PF24883">
    <property type="entry name" value="NPHP3_N"/>
    <property type="match status" value="1"/>
</dbReference>
<evidence type="ECO:0000256" key="2">
    <source>
        <dbReference type="ARBA" id="ARBA00022737"/>
    </source>
</evidence>
<dbReference type="InterPro" id="IPR019775">
    <property type="entry name" value="WD40_repeat_CS"/>
</dbReference>
<evidence type="ECO:0000259" key="5">
    <source>
        <dbReference type="PROSITE" id="PS50837"/>
    </source>
</evidence>
<dbReference type="PANTHER" id="PTHR10039:SF17">
    <property type="entry name" value="FUNGAL STAND N-TERMINAL GOODBYE DOMAIN-CONTAINING PROTEIN-RELATED"/>
    <property type="match status" value="1"/>
</dbReference>
<evidence type="ECO:0000313" key="6">
    <source>
        <dbReference type="EMBL" id="CAE6428370.1"/>
    </source>
</evidence>
<dbReference type="PANTHER" id="PTHR10039">
    <property type="entry name" value="AMELOGENIN"/>
    <property type="match status" value="1"/>
</dbReference>
<dbReference type="EMBL" id="CAJMWT010001988">
    <property type="protein sequence ID" value="CAE6428370.1"/>
    <property type="molecule type" value="Genomic_DNA"/>
</dbReference>
<feature type="repeat" description="WD" evidence="3">
    <location>
        <begin position="823"/>
        <end position="864"/>
    </location>
</feature>
<dbReference type="PROSITE" id="PS50294">
    <property type="entry name" value="WD_REPEATS_REGION"/>
    <property type="match status" value="2"/>
</dbReference>
<feature type="non-terminal residue" evidence="6">
    <location>
        <position position="1"/>
    </location>
</feature>
<feature type="region of interest" description="Disordered" evidence="4">
    <location>
        <begin position="930"/>
        <end position="953"/>
    </location>
</feature>
<name>A0A8H2XLX9_9AGAM</name>
<dbReference type="AlphaFoldDB" id="A0A8H2XLX9"/>
<organism evidence="6 7">
    <name type="scientific">Rhizoctonia solani</name>
    <dbReference type="NCBI Taxonomy" id="456999"/>
    <lineage>
        <taxon>Eukaryota</taxon>
        <taxon>Fungi</taxon>
        <taxon>Dikarya</taxon>
        <taxon>Basidiomycota</taxon>
        <taxon>Agaricomycotina</taxon>
        <taxon>Agaricomycetes</taxon>
        <taxon>Cantharellales</taxon>
        <taxon>Ceratobasidiaceae</taxon>
        <taxon>Rhizoctonia</taxon>
    </lineage>
</organism>
<dbReference type="InterPro" id="IPR007111">
    <property type="entry name" value="NACHT_NTPase"/>
</dbReference>
<dbReference type="InterPro" id="IPR001680">
    <property type="entry name" value="WD40_rpt"/>
</dbReference>
<dbReference type="Gene3D" id="3.40.50.300">
    <property type="entry name" value="P-loop containing nucleotide triphosphate hydrolases"/>
    <property type="match status" value="1"/>
</dbReference>
<sequence>MSMISAHEREVLRRLDPVEPSSSGHNPSMSRTCQDGTRLQVLADIHNWIQGPHPSTRFMWIYGQAGIGKTTILASVCNQLSERGTPIVTFFCKHDDPVLRDPLRLINSVAYGLASQFPPYGKLVAEAIEINPELYTSHLEARYEGLLRKPLGKLKRVSLPPLHVFFIDAIDECGEDDVRQRLLEYFWELSALAPWLRIIISSRPNDDIDGYFSQHPSASSTIIRYDLQTYPANDDIRVFIQANLTEIANNDGWPTHSIDLLCAKAGGLFLWAAIACRFIRAGTNSLDRLHHVLDKNTHAAFDSLDSLYTSITRRVMRDQDEDSVIAVRQCIGAIITTSMRQSVPVEVLCELSRAYINPHVMRSIIKRLGAVLDSDSQLEGAIRFFHPSFVEFALDKQRSGPFWVDSLQGNIELSVGSILTMERELRFNICKLETSHLLNSEIPDLESKIEENISGQLAYSCMYWISHFIETAEQALVNEAGKIIDGPRLLYWLEVLSLLQQVEIALRGLRGLHQWLLAHQQDPQMAHYVWDAHRFVSAFFDPIVTSAPHIYITALALAPTKSEVSRRLLPLFSNTAIVVEGGDETWPSWLSSIPHPYRINSFCVFRNGSRLVTVCDERSEPVRIFDPRTGELLNTLQSSSASHTSIFVVVSPDSTLIASGSQEGEVLIWAATTSVIIQKFYIPIPDIRSFLSFLAWEFLPDGVTLRILAKTIANLQTQAIIWEARPKELAEYPFLPQRNGVDTIATAALSPTGDQIALGYLGGMLVISPWPEPIALKEFDIGATPDQIVYSADGSTLAIVGLSDPSTVRIQDIGAENAARRVLSGHNGNVLAVAFSTDGARIVTSASDFTVRVWDTKTCNMIGAPLLGRSGHADLVAFSPDGFLVLAGPWDNKILVWDISAGDPVDADSLPTETLAYPNATRHLHHRRLHDKHTNEPHKLEVNLNSSGHTGWV</sequence>
<evidence type="ECO:0000313" key="7">
    <source>
        <dbReference type="Proteomes" id="UP000663843"/>
    </source>
</evidence>
<feature type="compositionally biased region" description="Polar residues" evidence="4">
    <location>
        <begin position="943"/>
        <end position="953"/>
    </location>
</feature>
<dbReference type="Proteomes" id="UP000663843">
    <property type="component" value="Unassembled WGS sequence"/>
</dbReference>
<dbReference type="InterPro" id="IPR056884">
    <property type="entry name" value="NPHP3-like_N"/>
</dbReference>
<feature type="region of interest" description="Disordered" evidence="4">
    <location>
        <begin position="12"/>
        <end position="32"/>
    </location>
</feature>
<comment type="caution">
    <text evidence="6">The sequence shown here is derived from an EMBL/GenBank/DDBJ whole genome shotgun (WGS) entry which is preliminary data.</text>
</comment>
<proteinExistence type="predicted"/>
<feature type="repeat" description="WD" evidence="3">
    <location>
        <begin position="866"/>
        <end position="907"/>
    </location>
</feature>
<dbReference type="SUPFAM" id="SSF50998">
    <property type="entry name" value="Quinoprotein alcohol dehydrogenase-like"/>
    <property type="match status" value="1"/>
</dbReference>
<feature type="compositionally biased region" description="Polar residues" evidence="4">
    <location>
        <begin position="20"/>
        <end position="32"/>
    </location>
</feature>
<evidence type="ECO:0000256" key="4">
    <source>
        <dbReference type="SAM" id="MobiDB-lite"/>
    </source>
</evidence>
<feature type="compositionally biased region" description="Basic and acidic residues" evidence="4">
    <location>
        <begin position="932"/>
        <end position="941"/>
    </location>
</feature>
<gene>
    <name evidence="6" type="ORF">RDB_LOCUS61357</name>
</gene>
<dbReference type="Gene3D" id="2.130.10.10">
    <property type="entry name" value="YVTN repeat-like/Quinoprotein amine dehydrogenase"/>
    <property type="match status" value="2"/>
</dbReference>
<evidence type="ECO:0000256" key="3">
    <source>
        <dbReference type="PROSITE-ProRule" id="PRU00221"/>
    </source>
</evidence>
<dbReference type="SMART" id="SM00320">
    <property type="entry name" value="WD40"/>
    <property type="match status" value="4"/>
</dbReference>
<dbReference type="InterPro" id="IPR011047">
    <property type="entry name" value="Quinoprotein_ADH-like_sf"/>
</dbReference>